<reference evidence="1 2" key="1">
    <citation type="submission" date="2023-03" db="EMBL/GenBank/DDBJ databases">
        <title>Draft genome sequence of type strain Streptomyces ferralitis JCM 14344.</title>
        <authorList>
            <person name="Klaysubun C."/>
            <person name="Duangmal K."/>
        </authorList>
    </citation>
    <scope>NUCLEOTIDE SEQUENCE [LARGE SCALE GENOMIC DNA]</scope>
    <source>
        <strain evidence="1 2">JCM 14344</strain>
    </source>
</reference>
<organism evidence="1 2">
    <name type="scientific">Streptantibioticus ferralitis</name>
    <dbReference type="NCBI Taxonomy" id="236510"/>
    <lineage>
        <taxon>Bacteria</taxon>
        <taxon>Bacillati</taxon>
        <taxon>Actinomycetota</taxon>
        <taxon>Actinomycetes</taxon>
        <taxon>Kitasatosporales</taxon>
        <taxon>Streptomycetaceae</taxon>
        <taxon>Streptantibioticus</taxon>
    </lineage>
</organism>
<dbReference type="EMBL" id="JARHTQ010000005">
    <property type="protein sequence ID" value="MDF2256153.1"/>
    <property type="molecule type" value="Genomic_DNA"/>
</dbReference>
<evidence type="ECO:0000313" key="2">
    <source>
        <dbReference type="Proteomes" id="UP001220022"/>
    </source>
</evidence>
<accession>A0ABT5YXE6</accession>
<gene>
    <name evidence="1" type="ORF">P2L57_10550</name>
</gene>
<dbReference type="RefSeq" id="WP_275811786.1">
    <property type="nucleotide sequence ID" value="NZ_BAAANM010000015.1"/>
</dbReference>
<sequence length="95" mass="10135">MVEPDVPHPARLVTLGFIPEEPVLVDQVVRRAALVGLAVGEALADLPVVLTVPGHLPETVSPVEGMSTGIDHEHVKYQVRPSVMTCQLPGSKPRS</sequence>
<keyword evidence="2" id="KW-1185">Reference proteome</keyword>
<proteinExistence type="predicted"/>
<dbReference type="Proteomes" id="UP001220022">
    <property type="component" value="Unassembled WGS sequence"/>
</dbReference>
<name>A0ABT5YXE6_9ACTN</name>
<protein>
    <submittedName>
        <fullName evidence="1">Uncharacterized protein</fullName>
    </submittedName>
</protein>
<evidence type="ECO:0000313" key="1">
    <source>
        <dbReference type="EMBL" id="MDF2256153.1"/>
    </source>
</evidence>
<comment type="caution">
    <text evidence="1">The sequence shown here is derived from an EMBL/GenBank/DDBJ whole genome shotgun (WGS) entry which is preliminary data.</text>
</comment>